<dbReference type="EMBL" id="DXEU01000050">
    <property type="protein sequence ID" value="HIX51729.1"/>
    <property type="molecule type" value="Genomic_DNA"/>
</dbReference>
<dbReference type="InterPro" id="IPR031107">
    <property type="entry name" value="Small_HSP"/>
</dbReference>
<feature type="domain" description="SHSP" evidence="3">
    <location>
        <begin position="30"/>
        <end position="143"/>
    </location>
</feature>
<accession>A0A9D2AWI8</accession>
<reference evidence="4" key="1">
    <citation type="journal article" date="2021" name="PeerJ">
        <title>Extensive microbial diversity within the chicken gut microbiome revealed by metagenomics and culture.</title>
        <authorList>
            <person name="Gilroy R."/>
            <person name="Ravi A."/>
            <person name="Getino M."/>
            <person name="Pursley I."/>
            <person name="Horton D.L."/>
            <person name="Alikhan N.F."/>
            <person name="Baker D."/>
            <person name="Gharbi K."/>
            <person name="Hall N."/>
            <person name="Watson M."/>
            <person name="Adriaenssens E.M."/>
            <person name="Foster-Nyarko E."/>
            <person name="Jarju S."/>
            <person name="Secka A."/>
            <person name="Antonio M."/>
            <person name="Oren A."/>
            <person name="Chaudhuri R.R."/>
            <person name="La Ragione R."/>
            <person name="Hildebrand F."/>
            <person name="Pallen M.J."/>
        </authorList>
    </citation>
    <scope>NUCLEOTIDE SEQUENCE</scope>
    <source>
        <strain evidence="4">ChiGjej4B4-12881</strain>
    </source>
</reference>
<evidence type="ECO:0000313" key="4">
    <source>
        <dbReference type="EMBL" id="HIX51729.1"/>
    </source>
</evidence>
<dbReference type="Pfam" id="PF00011">
    <property type="entry name" value="HSP20"/>
    <property type="match status" value="1"/>
</dbReference>
<dbReference type="PANTHER" id="PTHR11527">
    <property type="entry name" value="HEAT-SHOCK PROTEIN 20 FAMILY MEMBER"/>
    <property type="match status" value="1"/>
</dbReference>
<evidence type="ECO:0000256" key="1">
    <source>
        <dbReference type="PROSITE-ProRule" id="PRU00285"/>
    </source>
</evidence>
<comment type="caution">
    <text evidence="4">The sequence shown here is derived from an EMBL/GenBank/DDBJ whole genome shotgun (WGS) entry which is preliminary data.</text>
</comment>
<evidence type="ECO:0000313" key="5">
    <source>
        <dbReference type="Proteomes" id="UP000886780"/>
    </source>
</evidence>
<evidence type="ECO:0000256" key="2">
    <source>
        <dbReference type="RuleBase" id="RU003616"/>
    </source>
</evidence>
<gene>
    <name evidence="4" type="ORF">IAA28_02855</name>
</gene>
<evidence type="ECO:0000259" key="3">
    <source>
        <dbReference type="PROSITE" id="PS01031"/>
    </source>
</evidence>
<dbReference type="Proteomes" id="UP000886780">
    <property type="component" value="Unassembled WGS sequence"/>
</dbReference>
<sequence>MYIPRNHYGFDLFDDFFNDSFWSGSQPAQTKKDTGLMRTDILDGGSCYLVDIELPGYRKDEIQAELKDGYLTISAVHSEGEEKGKNYVRRERYHGSMRRTFYVGEALRQEDIKAAFENGVLRLTVPKEAPKPEEKGPRYINID</sequence>
<dbReference type="InterPro" id="IPR008978">
    <property type="entry name" value="HSP20-like_chaperone"/>
</dbReference>
<dbReference type="Gene3D" id="2.60.40.790">
    <property type="match status" value="1"/>
</dbReference>
<proteinExistence type="inferred from homology"/>
<dbReference type="SUPFAM" id="SSF49764">
    <property type="entry name" value="HSP20-like chaperones"/>
    <property type="match status" value="1"/>
</dbReference>
<name>A0A9D2AWI8_9FIRM</name>
<dbReference type="InterPro" id="IPR002068">
    <property type="entry name" value="A-crystallin/Hsp20_dom"/>
</dbReference>
<protein>
    <submittedName>
        <fullName evidence="4">Hsp20/alpha crystallin family protein</fullName>
    </submittedName>
</protein>
<reference evidence="4" key="2">
    <citation type="submission" date="2021-04" db="EMBL/GenBank/DDBJ databases">
        <authorList>
            <person name="Gilroy R."/>
        </authorList>
    </citation>
    <scope>NUCLEOTIDE SEQUENCE</scope>
    <source>
        <strain evidence="4">ChiGjej4B4-12881</strain>
    </source>
</reference>
<dbReference type="CDD" id="cd06471">
    <property type="entry name" value="ACD_LpsHSP_like"/>
    <property type="match status" value="1"/>
</dbReference>
<dbReference type="PROSITE" id="PS01031">
    <property type="entry name" value="SHSP"/>
    <property type="match status" value="1"/>
</dbReference>
<comment type="similarity">
    <text evidence="1 2">Belongs to the small heat shock protein (HSP20) family.</text>
</comment>
<organism evidence="4 5">
    <name type="scientific">Candidatus Lachnoclostridium stercoripullorum</name>
    <dbReference type="NCBI Taxonomy" id="2838635"/>
    <lineage>
        <taxon>Bacteria</taxon>
        <taxon>Bacillati</taxon>
        <taxon>Bacillota</taxon>
        <taxon>Clostridia</taxon>
        <taxon>Lachnospirales</taxon>
        <taxon>Lachnospiraceae</taxon>
    </lineage>
</organism>
<dbReference type="AlphaFoldDB" id="A0A9D2AWI8"/>